<keyword evidence="5" id="KW-0963">Cytoplasm</keyword>
<evidence type="ECO:0000256" key="15">
    <source>
        <dbReference type="ARBA" id="ARBA00031038"/>
    </source>
</evidence>
<dbReference type="GO" id="GO:0006281">
    <property type="term" value="P:DNA repair"/>
    <property type="evidence" value="ECO:0007669"/>
    <property type="project" value="UniProtKB-KW"/>
</dbReference>
<evidence type="ECO:0000256" key="12">
    <source>
        <dbReference type="ARBA" id="ARBA00023242"/>
    </source>
</evidence>
<dbReference type="InterPro" id="IPR036465">
    <property type="entry name" value="vWFA_dom_sf"/>
</dbReference>
<evidence type="ECO:0000256" key="5">
    <source>
        <dbReference type="ARBA" id="ARBA00022490"/>
    </source>
</evidence>
<comment type="similarity">
    <text evidence="3">Belongs to the BABAM1 family.</text>
</comment>
<dbReference type="SUPFAM" id="SSF53300">
    <property type="entry name" value="vWA-like"/>
    <property type="match status" value="1"/>
</dbReference>
<evidence type="ECO:0000256" key="1">
    <source>
        <dbReference type="ARBA" id="ARBA00004123"/>
    </source>
</evidence>
<evidence type="ECO:0000256" key="9">
    <source>
        <dbReference type="ARBA" id="ARBA00022786"/>
    </source>
</evidence>
<evidence type="ECO:0000313" key="18">
    <source>
        <dbReference type="Proteomes" id="UP000265515"/>
    </source>
</evidence>
<dbReference type="PANTHER" id="PTHR15660">
    <property type="entry name" value="BRISC AND BRCA1-A COMPLEX MEMBER 1"/>
    <property type="match status" value="1"/>
</dbReference>
<dbReference type="GO" id="GO:0006325">
    <property type="term" value="P:chromatin organization"/>
    <property type="evidence" value="ECO:0007669"/>
    <property type="project" value="UniProtKB-KW"/>
</dbReference>
<name>A0A388KJR4_CHABU</name>
<dbReference type="EMBL" id="BFEA01000128">
    <property type="protein sequence ID" value="GBG70266.1"/>
    <property type="molecule type" value="Genomic_DNA"/>
</dbReference>
<dbReference type="GO" id="GO:0051301">
    <property type="term" value="P:cell division"/>
    <property type="evidence" value="ECO:0007669"/>
    <property type="project" value="UniProtKB-KW"/>
</dbReference>
<accession>A0A388KJR4</accession>
<evidence type="ECO:0000256" key="14">
    <source>
        <dbReference type="ARBA" id="ARBA00030984"/>
    </source>
</evidence>
<gene>
    <name evidence="17" type="ORF">CBR_g6395</name>
</gene>
<dbReference type="Gramene" id="GBG70266">
    <property type="protein sequence ID" value="GBG70266"/>
    <property type="gene ID" value="CBR_g6395"/>
</dbReference>
<dbReference type="PANTHER" id="PTHR15660:SF1">
    <property type="entry name" value="BRISC AND BRCA1-A COMPLEX MEMBER 1"/>
    <property type="match status" value="1"/>
</dbReference>
<dbReference type="AlphaFoldDB" id="A0A388KJR4"/>
<evidence type="ECO:0000256" key="13">
    <source>
        <dbReference type="ARBA" id="ARBA00023306"/>
    </source>
</evidence>
<keyword evidence="12" id="KW-0539">Nucleus</keyword>
<evidence type="ECO:0000256" key="10">
    <source>
        <dbReference type="ARBA" id="ARBA00022853"/>
    </source>
</evidence>
<evidence type="ECO:0000256" key="16">
    <source>
        <dbReference type="SAM" id="MobiDB-lite"/>
    </source>
</evidence>
<dbReference type="InterPro" id="IPR026126">
    <property type="entry name" value="BABAM1"/>
</dbReference>
<reference evidence="17 18" key="1">
    <citation type="journal article" date="2018" name="Cell">
        <title>The Chara Genome: Secondary Complexity and Implications for Plant Terrestrialization.</title>
        <authorList>
            <person name="Nishiyama T."/>
            <person name="Sakayama H."/>
            <person name="Vries J.D."/>
            <person name="Buschmann H."/>
            <person name="Saint-Marcoux D."/>
            <person name="Ullrich K.K."/>
            <person name="Haas F.B."/>
            <person name="Vanderstraeten L."/>
            <person name="Becker D."/>
            <person name="Lang D."/>
            <person name="Vosolsobe S."/>
            <person name="Rombauts S."/>
            <person name="Wilhelmsson P.K.I."/>
            <person name="Janitza P."/>
            <person name="Kern R."/>
            <person name="Heyl A."/>
            <person name="Rumpler F."/>
            <person name="Villalobos L.I.A.C."/>
            <person name="Clay J.M."/>
            <person name="Skokan R."/>
            <person name="Toyoda A."/>
            <person name="Suzuki Y."/>
            <person name="Kagoshima H."/>
            <person name="Schijlen E."/>
            <person name="Tajeshwar N."/>
            <person name="Catarino B."/>
            <person name="Hetherington A.J."/>
            <person name="Saltykova A."/>
            <person name="Bonnot C."/>
            <person name="Breuninger H."/>
            <person name="Symeonidi A."/>
            <person name="Radhakrishnan G.V."/>
            <person name="Van Nieuwerburgh F."/>
            <person name="Deforce D."/>
            <person name="Chang C."/>
            <person name="Karol K.G."/>
            <person name="Hedrich R."/>
            <person name="Ulvskov P."/>
            <person name="Glockner G."/>
            <person name="Delwiche C.F."/>
            <person name="Petrasek J."/>
            <person name="Van de Peer Y."/>
            <person name="Friml J."/>
            <person name="Beilby M."/>
            <person name="Dolan L."/>
            <person name="Kohara Y."/>
            <person name="Sugano S."/>
            <person name="Fujiyama A."/>
            <person name="Delaux P.-M."/>
            <person name="Quint M."/>
            <person name="TheiBen G."/>
            <person name="Hagemann M."/>
            <person name="Harholt J."/>
            <person name="Dunand C."/>
            <person name="Zachgo S."/>
            <person name="Langdale J."/>
            <person name="Maumus F."/>
            <person name="Straeten D.V.D."/>
            <person name="Gould S.B."/>
            <person name="Rensing S.A."/>
        </authorList>
    </citation>
    <scope>NUCLEOTIDE SEQUENCE [LARGE SCALE GENOMIC DNA]</scope>
    <source>
        <strain evidence="17 18">S276</strain>
    </source>
</reference>
<evidence type="ECO:0000256" key="3">
    <source>
        <dbReference type="ARBA" id="ARBA00010809"/>
    </source>
</evidence>
<comment type="subcellular location">
    <subcellularLocation>
        <location evidence="2">Cytoplasm</location>
    </subcellularLocation>
    <subcellularLocation>
        <location evidence="1">Nucleus</location>
    </subcellularLocation>
</comment>
<keyword evidence="13" id="KW-0131">Cell cycle</keyword>
<dbReference type="STRING" id="69332.A0A388KJR4"/>
<dbReference type="CDD" id="cd21502">
    <property type="entry name" value="vWA_BABAM1"/>
    <property type="match status" value="1"/>
</dbReference>
<evidence type="ECO:0000256" key="11">
    <source>
        <dbReference type="ARBA" id="ARBA00023204"/>
    </source>
</evidence>
<dbReference type="Gene3D" id="3.40.50.410">
    <property type="entry name" value="von Willebrand factor, type A domain"/>
    <property type="match status" value="1"/>
</dbReference>
<sequence length="336" mass="36544">MAATGVQQKHVGGVGSGDVGDGFVYDLEHMRHSPEDIVFCLDVDSEAEGDMKSSGSKNAQVSTRLSAIKQAVILFMYSKLDIDRRHRFAIATLADRASWHLRPFTSDVDYVVRAMRDISATRCYDRCDLYSLFRLVYDERQHSMNAGHYLRLILIYCRSAVVPDMEGSWSRGSRHFMCDAIYLHDKPKPNNRPQQVFDALVEKIELVSNSDTAYIFESSNGLPRTLFKHMCLLLTHPLQRCVQEDLDTPRDLAKWDPTKGYCNSGAGSSGRVVVTNLGGGGNGRGGTSDGGAAPGNGIGGATHAGHGMVVVLGPSRTQQGADDDSSPGYGHGAATT</sequence>
<organism evidence="17 18">
    <name type="scientific">Chara braunii</name>
    <name type="common">Braun's stonewort</name>
    <dbReference type="NCBI Taxonomy" id="69332"/>
    <lineage>
        <taxon>Eukaryota</taxon>
        <taxon>Viridiplantae</taxon>
        <taxon>Streptophyta</taxon>
        <taxon>Charophyceae</taxon>
        <taxon>Charales</taxon>
        <taxon>Characeae</taxon>
        <taxon>Chara</taxon>
    </lineage>
</organism>
<keyword evidence="11" id="KW-0234">DNA repair</keyword>
<evidence type="ECO:0000256" key="2">
    <source>
        <dbReference type="ARBA" id="ARBA00004496"/>
    </source>
</evidence>
<feature type="region of interest" description="Disordered" evidence="16">
    <location>
        <begin position="315"/>
        <end position="336"/>
    </location>
</feature>
<dbReference type="Proteomes" id="UP000265515">
    <property type="component" value="Unassembled WGS sequence"/>
</dbReference>
<keyword evidence="9" id="KW-0833">Ubl conjugation pathway</keyword>
<keyword evidence="10" id="KW-0156">Chromatin regulator</keyword>
<protein>
    <recommendedName>
        <fullName evidence="4">BRISC and BRCA1-A complex member 1</fullName>
    </recommendedName>
    <alternativeName>
        <fullName evidence="14">Mediator of RAP80 interactions and targeting subunit of 40 kDa</fullName>
    </alternativeName>
    <alternativeName>
        <fullName evidence="15">New component of the BRCA1-A complex</fullName>
    </alternativeName>
</protein>
<evidence type="ECO:0000313" key="17">
    <source>
        <dbReference type="EMBL" id="GBG70266.1"/>
    </source>
</evidence>
<keyword evidence="7" id="KW-0227">DNA damage</keyword>
<evidence type="ECO:0000256" key="4">
    <source>
        <dbReference type="ARBA" id="ARBA00019437"/>
    </source>
</evidence>
<evidence type="ECO:0000256" key="6">
    <source>
        <dbReference type="ARBA" id="ARBA00022618"/>
    </source>
</evidence>
<dbReference type="GO" id="GO:0070552">
    <property type="term" value="C:BRISC complex"/>
    <property type="evidence" value="ECO:0007669"/>
    <property type="project" value="InterPro"/>
</dbReference>
<dbReference type="OrthoDB" id="547311at2759"/>
<keyword evidence="8" id="KW-0498">Mitosis</keyword>
<proteinExistence type="inferred from homology"/>
<comment type="caution">
    <text evidence="17">The sequence shown here is derived from an EMBL/GenBank/DDBJ whole genome shotgun (WGS) entry which is preliminary data.</text>
</comment>
<dbReference type="GO" id="GO:0045739">
    <property type="term" value="P:positive regulation of DNA repair"/>
    <property type="evidence" value="ECO:0007669"/>
    <property type="project" value="InterPro"/>
</dbReference>
<keyword evidence="6" id="KW-0132">Cell division</keyword>
<feature type="region of interest" description="Disordered" evidence="16">
    <location>
        <begin position="277"/>
        <end position="300"/>
    </location>
</feature>
<dbReference type="OMA" id="RPQHQWP"/>
<dbReference type="GO" id="GO:0005737">
    <property type="term" value="C:cytoplasm"/>
    <property type="evidence" value="ECO:0007669"/>
    <property type="project" value="UniProtKB-SubCell"/>
</dbReference>
<evidence type="ECO:0000256" key="8">
    <source>
        <dbReference type="ARBA" id="ARBA00022776"/>
    </source>
</evidence>
<keyword evidence="18" id="KW-1185">Reference proteome</keyword>
<evidence type="ECO:0000256" key="7">
    <source>
        <dbReference type="ARBA" id="ARBA00022763"/>
    </source>
</evidence>